<comment type="similarity">
    <text evidence="1">Belongs to the ROK (NagC/XylR) family.</text>
</comment>
<dbReference type="Proteomes" id="UP000184386">
    <property type="component" value="Unassembled WGS sequence"/>
</dbReference>
<name>A0A1M7CQ51_9FIRM</name>
<dbReference type="InterPro" id="IPR043129">
    <property type="entry name" value="ATPase_NBD"/>
</dbReference>
<dbReference type="GO" id="GO:0016301">
    <property type="term" value="F:kinase activity"/>
    <property type="evidence" value="ECO:0007669"/>
    <property type="project" value="UniProtKB-KW"/>
</dbReference>
<dbReference type="InterPro" id="IPR049874">
    <property type="entry name" value="ROK_cs"/>
</dbReference>
<dbReference type="STRING" id="1121322.SAMN02745136_05483"/>
<gene>
    <name evidence="2" type="ORF">SAMN02745136_05483</name>
</gene>
<dbReference type="AlphaFoldDB" id="A0A1M7CQ51"/>
<dbReference type="PANTHER" id="PTHR18964">
    <property type="entry name" value="ROK (REPRESSOR, ORF, KINASE) FAMILY"/>
    <property type="match status" value="1"/>
</dbReference>
<evidence type="ECO:0000256" key="1">
    <source>
        <dbReference type="ARBA" id="ARBA00006479"/>
    </source>
</evidence>
<dbReference type="EMBL" id="FRAC01000045">
    <property type="protein sequence ID" value="SHL69302.1"/>
    <property type="molecule type" value="Genomic_DNA"/>
</dbReference>
<dbReference type="InterPro" id="IPR000600">
    <property type="entry name" value="ROK"/>
</dbReference>
<keyword evidence="2" id="KW-0808">Transferase</keyword>
<accession>A0A1M7CQ51</accession>
<evidence type="ECO:0000313" key="2">
    <source>
        <dbReference type="EMBL" id="SHL69302.1"/>
    </source>
</evidence>
<reference evidence="2 3" key="1">
    <citation type="submission" date="2016-11" db="EMBL/GenBank/DDBJ databases">
        <authorList>
            <person name="Jaros S."/>
            <person name="Januszkiewicz K."/>
            <person name="Wedrychowicz H."/>
        </authorList>
    </citation>
    <scope>NUCLEOTIDE SEQUENCE [LARGE SCALE GENOMIC DNA]</scope>
    <source>
        <strain evidence="2 3">DSM 15929</strain>
    </source>
</reference>
<keyword evidence="3" id="KW-1185">Reference proteome</keyword>
<dbReference type="RefSeq" id="WP_073280374.1">
    <property type="nucleotide sequence ID" value="NZ_FRAC01000045.1"/>
</dbReference>
<sequence length="316" mass="33293">MNYIGIDIGGTQVKIGIVDEHGAVGKSSAYDVAFDGYDTPIIDTVIAKLSEFMQENKLENNQIRGIGVSATGQIDTKEGKVAGAAGHIKNWEGCNIRECIKKVYPGPVTVMNDANCAALAEQWVGGAKDALDAVVVTIGTGVGGGIIANSEILCGTAGGAGEIGHFTIRNNGKRCSCGNRGCYEQYASTTALVRMVKQAQKAGRLKSGLLDSCDINGRTIFEAAGRDRYLDEILDKWIGYAADGLASIIHIFSPKVVLIGGGVSAQKEKFIEPLRVKVLSRIMPTYAKTVTIEAATLGNAAGMVGAVYYCIKHGEA</sequence>
<protein>
    <submittedName>
        <fullName evidence="2">Glucokinase</fullName>
    </submittedName>
</protein>
<organism evidence="2 3">
    <name type="scientific">Anaerocolumna jejuensis DSM 15929</name>
    <dbReference type="NCBI Taxonomy" id="1121322"/>
    <lineage>
        <taxon>Bacteria</taxon>
        <taxon>Bacillati</taxon>
        <taxon>Bacillota</taxon>
        <taxon>Clostridia</taxon>
        <taxon>Lachnospirales</taxon>
        <taxon>Lachnospiraceae</taxon>
        <taxon>Anaerocolumna</taxon>
    </lineage>
</organism>
<dbReference type="SUPFAM" id="SSF53067">
    <property type="entry name" value="Actin-like ATPase domain"/>
    <property type="match status" value="1"/>
</dbReference>
<dbReference type="Gene3D" id="3.30.420.40">
    <property type="match status" value="2"/>
</dbReference>
<dbReference type="PANTHER" id="PTHR18964:SF165">
    <property type="entry name" value="BETA-GLUCOSIDE KINASE"/>
    <property type="match status" value="1"/>
</dbReference>
<dbReference type="Pfam" id="PF00480">
    <property type="entry name" value="ROK"/>
    <property type="match status" value="1"/>
</dbReference>
<evidence type="ECO:0000313" key="3">
    <source>
        <dbReference type="Proteomes" id="UP000184386"/>
    </source>
</evidence>
<keyword evidence="2" id="KW-0418">Kinase</keyword>
<proteinExistence type="inferred from homology"/>
<dbReference type="PROSITE" id="PS01125">
    <property type="entry name" value="ROK"/>
    <property type="match status" value="1"/>
</dbReference>